<dbReference type="EMBL" id="CP015103">
    <property type="protein sequence ID" value="ASJ08768.1"/>
    <property type="molecule type" value="Genomic_DNA"/>
</dbReference>
<reference evidence="1 2" key="1">
    <citation type="submission" date="2016-04" db="EMBL/GenBank/DDBJ databases">
        <title>Complete genome sequence of Thermococcus siculi type strain RG-20.</title>
        <authorList>
            <person name="Oger P.M."/>
        </authorList>
    </citation>
    <scope>NUCLEOTIDE SEQUENCE [LARGE SCALE GENOMIC DNA]</scope>
    <source>
        <strain evidence="1 2">RG-20</strain>
    </source>
</reference>
<keyword evidence="2" id="KW-1185">Reference proteome</keyword>
<organism evidence="1 2">
    <name type="scientific">Thermococcus siculi</name>
    <dbReference type="NCBI Taxonomy" id="72803"/>
    <lineage>
        <taxon>Archaea</taxon>
        <taxon>Methanobacteriati</taxon>
        <taxon>Methanobacteriota</taxon>
        <taxon>Thermococci</taxon>
        <taxon>Thermococcales</taxon>
        <taxon>Thermococcaceae</taxon>
        <taxon>Thermococcus</taxon>
    </lineage>
</organism>
<dbReference type="AlphaFoldDB" id="A0A2Z2MLU2"/>
<evidence type="ECO:0000313" key="1">
    <source>
        <dbReference type="EMBL" id="ASJ08768.1"/>
    </source>
</evidence>
<proteinExistence type="predicted"/>
<sequence>MVVLLIAAAAYHFISTSSPDDARTPPSVSDVLRAVDNQTSFCWRAEILTERTSGDVNSTFRREITGCVNYDNRSALWRTDYGNGSGVMRAFPGEKFYDINWNLATQSWGVEWNVMNFISTSLKKGKVVEVKAVQGGYLFKVAFNWTSSYSVGSIENGSRVSAPHRMELFLLVDNDGNPVGGNFTEMYEERYVDWGRIDRVEIRGNFTLLGPWKH</sequence>
<dbReference type="Proteomes" id="UP000250125">
    <property type="component" value="Chromosome"/>
</dbReference>
<evidence type="ECO:0000313" key="2">
    <source>
        <dbReference type="Proteomes" id="UP000250125"/>
    </source>
</evidence>
<name>A0A2Z2MLU2_9EURY</name>
<dbReference type="KEGG" id="tsl:A3L11_05825"/>
<gene>
    <name evidence="1" type="ORF">A3L11_05825</name>
</gene>
<protein>
    <submittedName>
        <fullName evidence="1">Uncharacterized protein</fullName>
    </submittedName>
</protein>
<accession>A0A2Z2MLU2</accession>